<evidence type="ECO:0000313" key="5">
    <source>
        <dbReference type="EMBL" id="SVC59001.1"/>
    </source>
</evidence>
<evidence type="ECO:0000256" key="3">
    <source>
        <dbReference type="ARBA" id="ARBA00022729"/>
    </source>
</evidence>
<dbReference type="Pfam" id="PF00496">
    <property type="entry name" value="SBP_bac_5"/>
    <property type="match status" value="1"/>
</dbReference>
<sequence length="192" mass="22261">MTKKYLNRIIIFFSFTCFILGQNTYSLFYVVSDLEVNTLDPIYGNYYLEGLQVNELIYSRLWTWKSDLSEVPDLSLHVPGENKKIMLLPPRGNSKDYRWRIKLKPGLMWPDGVPLTADDILFTVDLYMADQTKLSTKNKLSIFKRVKKVDELTIDFFISADNVSKSSYIFPLLRILPEHIIELAALGKGHPF</sequence>
<protein>
    <recommendedName>
        <fullName evidence="4">Solute-binding protein family 5 domain-containing protein</fullName>
    </recommendedName>
</protein>
<feature type="non-terminal residue" evidence="5">
    <location>
        <position position="192"/>
    </location>
</feature>
<evidence type="ECO:0000256" key="2">
    <source>
        <dbReference type="ARBA" id="ARBA00022448"/>
    </source>
</evidence>
<dbReference type="AlphaFoldDB" id="A0A382NHD9"/>
<dbReference type="GO" id="GO:0015833">
    <property type="term" value="P:peptide transport"/>
    <property type="evidence" value="ECO:0007669"/>
    <property type="project" value="TreeGrafter"/>
</dbReference>
<reference evidence="5" key="1">
    <citation type="submission" date="2018-05" db="EMBL/GenBank/DDBJ databases">
        <authorList>
            <person name="Lanie J.A."/>
            <person name="Ng W.-L."/>
            <person name="Kazmierczak K.M."/>
            <person name="Andrzejewski T.M."/>
            <person name="Davidsen T.M."/>
            <person name="Wayne K.J."/>
            <person name="Tettelin H."/>
            <person name="Glass J.I."/>
            <person name="Rusch D."/>
            <person name="Podicherti R."/>
            <person name="Tsui H.-C.T."/>
            <person name="Winkler M.E."/>
        </authorList>
    </citation>
    <scope>NUCLEOTIDE SEQUENCE</scope>
</reference>
<dbReference type="EMBL" id="UINC01099605">
    <property type="protein sequence ID" value="SVC59001.1"/>
    <property type="molecule type" value="Genomic_DNA"/>
</dbReference>
<dbReference type="InterPro" id="IPR000914">
    <property type="entry name" value="SBP_5_dom"/>
</dbReference>
<gene>
    <name evidence="5" type="ORF">METZ01_LOCUS311855</name>
</gene>
<evidence type="ECO:0000259" key="4">
    <source>
        <dbReference type="Pfam" id="PF00496"/>
    </source>
</evidence>
<comment type="similarity">
    <text evidence="1">Belongs to the bacterial solute-binding protein 5 family.</text>
</comment>
<keyword evidence="2" id="KW-0813">Transport</keyword>
<dbReference type="Gene3D" id="3.40.190.10">
    <property type="entry name" value="Periplasmic binding protein-like II"/>
    <property type="match status" value="1"/>
</dbReference>
<dbReference type="PANTHER" id="PTHR30290">
    <property type="entry name" value="PERIPLASMIC BINDING COMPONENT OF ABC TRANSPORTER"/>
    <property type="match status" value="1"/>
</dbReference>
<dbReference type="PANTHER" id="PTHR30290:SF9">
    <property type="entry name" value="OLIGOPEPTIDE-BINDING PROTEIN APPA"/>
    <property type="match status" value="1"/>
</dbReference>
<name>A0A382NHD9_9ZZZZ</name>
<evidence type="ECO:0000256" key="1">
    <source>
        <dbReference type="ARBA" id="ARBA00005695"/>
    </source>
</evidence>
<dbReference type="InterPro" id="IPR039424">
    <property type="entry name" value="SBP_5"/>
</dbReference>
<proteinExistence type="inferred from homology"/>
<dbReference type="SUPFAM" id="SSF53850">
    <property type="entry name" value="Periplasmic binding protein-like II"/>
    <property type="match status" value="1"/>
</dbReference>
<accession>A0A382NHD9</accession>
<keyword evidence="3" id="KW-0732">Signal</keyword>
<feature type="domain" description="Solute-binding protein family 5" evidence="4">
    <location>
        <begin position="94"/>
        <end position="174"/>
    </location>
</feature>
<dbReference type="GO" id="GO:1904680">
    <property type="term" value="F:peptide transmembrane transporter activity"/>
    <property type="evidence" value="ECO:0007669"/>
    <property type="project" value="TreeGrafter"/>
</dbReference>
<organism evidence="5">
    <name type="scientific">marine metagenome</name>
    <dbReference type="NCBI Taxonomy" id="408172"/>
    <lineage>
        <taxon>unclassified sequences</taxon>
        <taxon>metagenomes</taxon>
        <taxon>ecological metagenomes</taxon>
    </lineage>
</organism>